<name>A0A3B0VH78_9ZZZZ</name>
<organism evidence="1">
    <name type="scientific">hydrothermal vent metagenome</name>
    <dbReference type="NCBI Taxonomy" id="652676"/>
    <lineage>
        <taxon>unclassified sequences</taxon>
        <taxon>metagenomes</taxon>
        <taxon>ecological metagenomes</taxon>
    </lineage>
</organism>
<reference evidence="1" key="1">
    <citation type="submission" date="2018-06" db="EMBL/GenBank/DDBJ databases">
        <authorList>
            <person name="Zhirakovskaya E."/>
        </authorList>
    </citation>
    <scope>NUCLEOTIDE SEQUENCE</scope>
</reference>
<gene>
    <name evidence="1" type="ORF">MNBD_CHLOROFLEXI01-2175</name>
</gene>
<accession>A0A3B0VH78</accession>
<protein>
    <submittedName>
        <fullName evidence="1">Uncharacterized protein</fullName>
    </submittedName>
</protein>
<dbReference type="EMBL" id="UOEU01000146">
    <property type="protein sequence ID" value="VAW31054.1"/>
    <property type="molecule type" value="Genomic_DNA"/>
</dbReference>
<evidence type="ECO:0000313" key="1">
    <source>
        <dbReference type="EMBL" id="VAW31054.1"/>
    </source>
</evidence>
<sequence length="69" mass="7812">MNKEAQRRYYILSIWSQASGSSHGVWRGYLESASGSRAYFATLQRLNNLLQSVGWQDDTAVTEPKSPFV</sequence>
<dbReference type="AlphaFoldDB" id="A0A3B0VH78"/>
<proteinExistence type="predicted"/>